<dbReference type="Proteomes" id="UP000248887">
    <property type="component" value="Unassembled WGS sequence"/>
</dbReference>
<gene>
    <name evidence="1" type="ORF">DI549_14245</name>
</gene>
<sequence length="158" mass="17256">MVLLAPAPSAAERLPADDRRMACSLYAPGEVISALQHGDTYERTMRILRDNLQSIDWPAAYARFVRSGAPKRLRAFADRQAARYAARTAYSTALCRDLNPIFAAARMLDIASGIGMKIGPSPLFVRCGKERCAAPSIAAIAEKCDFLPFNIPVQPICN</sequence>
<evidence type="ECO:0000313" key="2">
    <source>
        <dbReference type="Proteomes" id="UP000248887"/>
    </source>
</evidence>
<comment type="caution">
    <text evidence="1">The sequence shown here is derived from an EMBL/GenBank/DDBJ whole genome shotgun (WGS) entry which is preliminary data.</text>
</comment>
<evidence type="ECO:0000313" key="1">
    <source>
        <dbReference type="EMBL" id="PZQ81402.1"/>
    </source>
</evidence>
<reference evidence="1 2" key="1">
    <citation type="submission" date="2017-08" db="EMBL/GenBank/DDBJ databases">
        <title>Infants hospitalized years apart are colonized by the same room-sourced microbial strains.</title>
        <authorList>
            <person name="Brooks B."/>
            <person name="Olm M.R."/>
            <person name="Firek B.A."/>
            <person name="Baker R."/>
            <person name="Thomas B.C."/>
            <person name="Morowitz M.J."/>
            <person name="Banfield J.F."/>
        </authorList>
    </citation>
    <scope>NUCLEOTIDE SEQUENCE [LARGE SCALE GENOMIC DNA]</scope>
    <source>
        <strain evidence="1">S2_005_001_R2_27</strain>
    </source>
</reference>
<name>A0A2W5QWK7_ANCNO</name>
<organism evidence="1 2">
    <name type="scientific">Ancylobacter novellus</name>
    <name type="common">Thiobacillus novellus</name>
    <dbReference type="NCBI Taxonomy" id="921"/>
    <lineage>
        <taxon>Bacteria</taxon>
        <taxon>Pseudomonadati</taxon>
        <taxon>Pseudomonadota</taxon>
        <taxon>Alphaproteobacteria</taxon>
        <taxon>Hyphomicrobiales</taxon>
        <taxon>Xanthobacteraceae</taxon>
        <taxon>Ancylobacter</taxon>
    </lineage>
</organism>
<proteinExistence type="predicted"/>
<dbReference type="AlphaFoldDB" id="A0A2W5QWK7"/>
<dbReference type="EMBL" id="QFQD01000046">
    <property type="protein sequence ID" value="PZQ81402.1"/>
    <property type="molecule type" value="Genomic_DNA"/>
</dbReference>
<protein>
    <submittedName>
        <fullName evidence="1">Uncharacterized protein</fullName>
    </submittedName>
</protein>
<accession>A0A2W5QWK7</accession>